<evidence type="ECO:0000256" key="4">
    <source>
        <dbReference type="HAMAP-Rule" id="MF_01401"/>
    </source>
</evidence>
<name>A0A2N9VRT1_9HYPH</name>
<evidence type="ECO:0000259" key="6">
    <source>
        <dbReference type="Pfam" id="PF01625"/>
    </source>
</evidence>
<evidence type="ECO:0000256" key="1">
    <source>
        <dbReference type="ARBA" id="ARBA00023002"/>
    </source>
</evidence>
<dbReference type="EMBL" id="MZMT01000053">
    <property type="protein sequence ID" value="PIO42199.1"/>
    <property type="molecule type" value="Genomic_DNA"/>
</dbReference>
<dbReference type="EC" id="1.8.4.11" evidence="4"/>
<evidence type="ECO:0000313" key="8">
    <source>
        <dbReference type="Proteomes" id="UP000232163"/>
    </source>
</evidence>
<dbReference type="PANTHER" id="PTHR43774">
    <property type="entry name" value="PEPTIDE METHIONINE SULFOXIDE REDUCTASE"/>
    <property type="match status" value="1"/>
</dbReference>
<gene>
    <name evidence="4" type="primary">msrA</name>
    <name evidence="7" type="ORF">B5P45_24520</name>
</gene>
<dbReference type="NCBIfam" id="TIGR00401">
    <property type="entry name" value="msrA"/>
    <property type="match status" value="1"/>
</dbReference>
<evidence type="ECO:0000256" key="2">
    <source>
        <dbReference type="ARBA" id="ARBA00047806"/>
    </source>
</evidence>
<dbReference type="GO" id="GO:0033744">
    <property type="term" value="F:L-methionine:thioredoxin-disulfide S-oxidoreductase activity"/>
    <property type="evidence" value="ECO:0007669"/>
    <property type="project" value="RHEA"/>
</dbReference>
<accession>A0A2N9VRT1</accession>
<evidence type="ECO:0000256" key="3">
    <source>
        <dbReference type="ARBA" id="ARBA00048782"/>
    </source>
</evidence>
<dbReference type="RefSeq" id="WP_099999998.1">
    <property type="nucleotide sequence ID" value="NZ_CP017940.1"/>
</dbReference>
<feature type="active site" evidence="4">
    <location>
        <position position="50"/>
    </location>
</feature>
<feature type="chain" id="PRO_5014951774" description="Peptide methionine sulfoxide reductase MsrA" evidence="5">
    <location>
        <begin position="22"/>
        <end position="229"/>
    </location>
</feature>
<proteinExistence type="inferred from homology"/>
<evidence type="ECO:0000313" key="7">
    <source>
        <dbReference type="EMBL" id="PIO42199.1"/>
    </source>
</evidence>
<dbReference type="HAMAP" id="MF_01401">
    <property type="entry name" value="MsrA"/>
    <property type="match status" value="1"/>
</dbReference>
<comment type="function">
    <text evidence="4">Has an important function as a repair enzyme for proteins that have been inactivated by oxidation. Catalyzes the reversible oxidation-reduction of methionine sulfoxide in proteins to methionine.</text>
</comment>
<reference evidence="8" key="1">
    <citation type="journal article" date="2017" name="Int J Environ Stud">
        <title>Does the Miocene-Pliocene relict legume Oxytropis triphylla form nitrogen-fixing nodules with a combination of bacterial strains?</title>
        <authorList>
            <person name="Safronova V."/>
            <person name="Belimov A."/>
            <person name="Sazanova A."/>
            <person name="Kuznetsova I."/>
            <person name="Popova J."/>
            <person name="Andronov E."/>
            <person name="Verkhozina A."/>
            <person name="Tikhonovich I."/>
        </authorList>
    </citation>
    <scope>NUCLEOTIDE SEQUENCE [LARGE SCALE GENOMIC DNA]</scope>
    <source>
        <strain evidence="8">Tri-38</strain>
    </source>
</reference>
<keyword evidence="1 4" id="KW-0560">Oxidoreductase</keyword>
<comment type="similarity">
    <text evidence="4">Belongs to the MsrA Met sulfoxide reductase family.</text>
</comment>
<sequence>MKFHHFLLAATILLSPGCALAGETVTMVPPPAIDQTASAKPETIVLAGGCFWGVQGVYQHMKGVTNAVSGYSGGKKETASYEIVSGGDTGHAESVEVTFDPKVVSLGKILQVYFSVVHNPTELNRQGPDSGTQYRSAIFTTSADQEKIAKAYITQLDKAKVYSRPIVTKVSSLDKFYPAEAYHQDYATIHPSQPYIAYYDLPKIENLSKLFPQDYRDKPVLVSEAKASN</sequence>
<organism evidence="7 8">
    <name type="scientific">Phyllobacterium zundukense</name>
    <dbReference type="NCBI Taxonomy" id="1867719"/>
    <lineage>
        <taxon>Bacteria</taxon>
        <taxon>Pseudomonadati</taxon>
        <taxon>Pseudomonadota</taxon>
        <taxon>Alphaproteobacteria</taxon>
        <taxon>Hyphomicrobiales</taxon>
        <taxon>Phyllobacteriaceae</taxon>
        <taxon>Phyllobacterium</taxon>
    </lineage>
</organism>
<dbReference type="SUPFAM" id="SSF55068">
    <property type="entry name" value="Peptide methionine sulfoxide reductase"/>
    <property type="match status" value="1"/>
</dbReference>
<dbReference type="AlphaFoldDB" id="A0A2N9VRT1"/>
<dbReference type="Pfam" id="PF01625">
    <property type="entry name" value="PMSR"/>
    <property type="match status" value="1"/>
</dbReference>
<dbReference type="InterPro" id="IPR002569">
    <property type="entry name" value="Met_Sox_Rdtase_MsrA_dom"/>
</dbReference>
<feature type="domain" description="Peptide methionine sulphoxide reductase MsrA" evidence="6">
    <location>
        <begin position="43"/>
        <end position="195"/>
    </location>
</feature>
<comment type="catalytic activity">
    <reaction evidence="2 4">
        <text>L-methionyl-[protein] + [thioredoxin]-disulfide + H2O = L-methionyl-(S)-S-oxide-[protein] + [thioredoxin]-dithiol</text>
        <dbReference type="Rhea" id="RHEA:14217"/>
        <dbReference type="Rhea" id="RHEA-COMP:10698"/>
        <dbReference type="Rhea" id="RHEA-COMP:10700"/>
        <dbReference type="Rhea" id="RHEA-COMP:12313"/>
        <dbReference type="Rhea" id="RHEA-COMP:12315"/>
        <dbReference type="ChEBI" id="CHEBI:15377"/>
        <dbReference type="ChEBI" id="CHEBI:16044"/>
        <dbReference type="ChEBI" id="CHEBI:29950"/>
        <dbReference type="ChEBI" id="CHEBI:44120"/>
        <dbReference type="ChEBI" id="CHEBI:50058"/>
        <dbReference type="EC" id="1.8.4.11"/>
    </reaction>
</comment>
<comment type="catalytic activity">
    <reaction evidence="3 4">
        <text>[thioredoxin]-disulfide + L-methionine + H2O = L-methionine (S)-S-oxide + [thioredoxin]-dithiol</text>
        <dbReference type="Rhea" id="RHEA:19993"/>
        <dbReference type="Rhea" id="RHEA-COMP:10698"/>
        <dbReference type="Rhea" id="RHEA-COMP:10700"/>
        <dbReference type="ChEBI" id="CHEBI:15377"/>
        <dbReference type="ChEBI" id="CHEBI:29950"/>
        <dbReference type="ChEBI" id="CHEBI:50058"/>
        <dbReference type="ChEBI" id="CHEBI:57844"/>
        <dbReference type="ChEBI" id="CHEBI:58772"/>
        <dbReference type="EC" id="1.8.4.11"/>
    </reaction>
</comment>
<dbReference type="GO" id="GO:0008113">
    <property type="term" value="F:peptide-methionine (S)-S-oxide reductase activity"/>
    <property type="evidence" value="ECO:0007669"/>
    <property type="project" value="UniProtKB-UniRule"/>
</dbReference>
<dbReference type="OrthoDB" id="4174719at2"/>
<keyword evidence="5" id="KW-0732">Signal</keyword>
<dbReference type="PANTHER" id="PTHR43774:SF1">
    <property type="entry name" value="PEPTIDE METHIONINE SULFOXIDE REDUCTASE MSRA 2"/>
    <property type="match status" value="1"/>
</dbReference>
<dbReference type="InterPro" id="IPR036509">
    <property type="entry name" value="Met_Sox_Rdtase_MsrA_sf"/>
</dbReference>
<protein>
    <recommendedName>
        <fullName evidence="4">Peptide methionine sulfoxide reductase MsrA</fullName>
        <shortName evidence="4">Protein-methionine-S-oxide reductase</shortName>
        <ecNumber evidence="4">1.8.4.11</ecNumber>
    </recommendedName>
    <alternativeName>
        <fullName evidence="4">Peptide-methionine (S)-S-oxide reductase</fullName>
        <shortName evidence="4">Peptide Met(O) reductase</shortName>
    </alternativeName>
</protein>
<dbReference type="KEGG" id="pht:BLM14_14060"/>
<dbReference type="Proteomes" id="UP000232163">
    <property type="component" value="Unassembled WGS sequence"/>
</dbReference>
<evidence type="ECO:0000256" key="5">
    <source>
        <dbReference type="SAM" id="SignalP"/>
    </source>
</evidence>
<dbReference type="Gene3D" id="3.30.1060.10">
    <property type="entry name" value="Peptide methionine sulphoxide reductase MsrA"/>
    <property type="match status" value="1"/>
</dbReference>
<feature type="signal peptide" evidence="5">
    <location>
        <begin position="1"/>
        <end position="21"/>
    </location>
</feature>
<keyword evidence="8" id="KW-1185">Reference proteome</keyword>
<comment type="caution">
    <text evidence="7">The sequence shown here is derived from an EMBL/GenBank/DDBJ whole genome shotgun (WGS) entry which is preliminary data.</text>
</comment>